<keyword evidence="3" id="KW-1133">Transmembrane helix</keyword>
<organism evidence="4">
    <name type="scientific">Amphora coffeiformis</name>
    <dbReference type="NCBI Taxonomy" id="265554"/>
    <lineage>
        <taxon>Eukaryota</taxon>
        <taxon>Sar</taxon>
        <taxon>Stramenopiles</taxon>
        <taxon>Ochrophyta</taxon>
        <taxon>Bacillariophyta</taxon>
        <taxon>Bacillariophyceae</taxon>
        <taxon>Bacillariophycidae</taxon>
        <taxon>Thalassiophysales</taxon>
        <taxon>Catenulaceae</taxon>
        <taxon>Amphora</taxon>
    </lineage>
</organism>
<evidence type="ECO:0000313" key="4">
    <source>
        <dbReference type="EMBL" id="CAE0411828.1"/>
    </source>
</evidence>
<feature type="region of interest" description="Disordered" evidence="2">
    <location>
        <begin position="1"/>
        <end position="62"/>
    </location>
</feature>
<dbReference type="AlphaFoldDB" id="A0A7S3L5Y3"/>
<feature type="compositionally biased region" description="Low complexity" evidence="2">
    <location>
        <begin position="671"/>
        <end position="687"/>
    </location>
</feature>
<accession>A0A7S3L5Y3</accession>
<gene>
    <name evidence="4" type="ORF">ACOF00016_LOCUS9114</name>
</gene>
<evidence type="ECO:0000256" key="1">
    <source>
        <dbReference type="SAM" id="Coils"/>
    </source>
</evidence>
<evidence type="ECO:0000256" key="3">
    <source>
        <dbReference type="SAM" id="Phobius"/>
    </source>
</evidence>
<feature type="compositionally biased region" description="Low complexity" evidence="2">
    <location>
        <begin position="49"/>
        <end position="62"/>
    </location>
</feature>
<dbReference type="EMBL" id="HBIM01010979">
    <property type="protein sequence ID" value="CAE0411828.1"/>
    <property type="molecule type" value="Transcribed_RNA"/>
</dbReference>
<feature type="region of interest" description="Disordered" evidence="2">
    <location>
        <begin position="667"/>
        <end position="693"/>
    </location>
</feature>
<keyword evidence="1" id="KW-0175">Coiled coil</keyword>
<feature type="transmembrane region" description="Helical" evidence="3">
    <location>
        <begin position="128"/>
        <end position="146"/>
    </location>
</feature>
<evidence type="ECO:0000256" key="2">
    <source>
        <dbReference type="SAM" id="MobiDB-lite"/>
    </source>
</evidence>
<protein>
    <submittedName>
        <fullName evidence="4">Uncharacterized protein</fullName>
    </submittedName>
</protein>
<sequence>MSKMAPRAENLIVQAPKSSSDHHAEDSLVPGTIQTPERGSVVDDDDSSSVHSVSSYTTSSSSVGDDYYYREEYFDSNRFLDFSRELGYITFVWNIVLGLSATMDFLAATVDSHMRTYFTWETERFDPWLRRNSFELGMIFSFLWFIDSFITATEMRNHTLKEIEKARLLQEEGWEKRTKHAKWKATRDFLVAMAIQLLLLPIGFYIWITPGDTFTLTVAGRDDALDMNQTETFRTTSNVSLGYALLRYASKQCSELLKKEAVQHGKKRAYKWLRGQVRHPVQLVRTISKVTKWIRWVRIIGPVIGTSNKLLGNSVDLYKKFKQRRETAKAAKIRRTLWLHMTDEEAKEHAAILAQKMFRAKRARKEMRALHLIQGNRARLAAISLQKRFRAALKRARKRIKRKKRELEKLEMKAKKVKQDLMSDSERIRMHKLQAELAEDADRFINRNLLRPNTTFSVVWRTTFVLSVILELSTLILHISFPALKKENLFPVPYYARKECRRGVAIGFGKILSIFDRSEPAPLPRYCQDDMVALQAFGVGLMRLLVEGVLLTVNFMFFFDVPVSFFTGQFNPNNGVLEPKPFFPRWIAPGVLLQMIVNPQMDTIAELIATAVTKIQDLGPIRVFRWIVAVFFPIFLYLADVSPRLWAKFVSLQNSVDWRKSKTKPKASLAGEKASSGKTKSTSTGYSVAVGRTDPRNLHARMCESSASY</sequence>
<name>A0A7S3L5Y3_9STRA</name>
<reference evidence="4" key="1">
    <citation type="submission" date="2021-01" db="EMBL/GenBank/DDBJ databases">
        <authorList>
            <person name="Corre E."/>
            <person name="Pelletier E."/>
            <person name="Niang G."/>
            <person name="Scheremetjew M."/>
            <person name="Finn R."/>
            <person name="Kale V."/>
            <person name="Holt S."/>
            <person name="Cochrane G."/>
            <person name="Meng A."/>
            <person name="Brown T."/>
            <person name="Cohen L."/>
        </authorList>
    </citation>
    <scope>NUCLEOTIDE SEQUENCE</scope>
    <source>
        <strain evidence="4">CCMP127</strain>
    </source>
</reference>
<feature type="coiled-coil region" evidence="1">
    <location>
        <begin position="386"/>
        <end position="427"/>
    </location>
</feature>
<feature type="transmembrane region" description="Helical" evidence="3">
    <location>
        <begin position="86"/>
        <end position="108"/>
    </location>
</feature>
<dbReference type="PROSITE" id="PS50096">
    <property type="entry name" value="IQ"/>
    <property type="match status" value="2"/>
</dbReference>
<proteinExistence type="predicted"/>
<keyword evidence="3" id="KW-0472">Membrane</keyword>
<keyword evidence="3" id="KW-0812">Transmembrane</keyword>
<feature type="transmembrane region" description="Helical" evidence="3">
    <location>
        <begin position="189"/>
        <end position="208"/>
    </location>
</feature>